<keyword evidence="2" id="KW-0186">Copper</keyword>
<evidence type="ECO:0000256" key="2">
    <source>
        <dbReference type="ARBA" id="ARBA00023008"/>
    </source>
</evidence>
<dbReference type="InterPro" id="IPR036163">
    <property type="entry name" value="HMA_dom_sf"/>
</dbReference>
<dbReference type="Proteomes" id="UP000682134">
    <property type="component" value="Unassembled WGS sequence"/>
</dbReference>
<evidence type="ECO:0000313" key="4">
    <source>
        <dbReference type="EMBL" id="MBP0725448.1"/>
    </source>
</evidence>
<reference evidence="4" key="1">
    <citation type="submission" date="2021-04" db="EMBL/GenBank/DDBJ databases">
        <title>Genome seq and assembly of Bacillus sp.</title>
        <authorList>
            <person name="Chhetri G."/>
        </authorList>
    </citation>
    <scope>NUCLEOTIDE SEQUENCE</scope>
    <source>
        <strain evidence="4">RG28</strain>
    </source>
</reference>
<dbReference type="PROSITE" id="PS01047">
    <property type="entry name" value="HMA_1"/>
    <property type="match status" value="1"/>
</dbReference>
<dbReference type="NCBIfam" id="TIGR00003">
    <property type="entry name" value="copper ion binding protein"/>
    <property type="match status" value="1"/>
</dbReference>
<proteinExistence type="predicted"/>
<dbReference type="InterPro" id="IPR006122">
    <property type="entry name" value="HMA_Cu_ion-bd"/>
</dbReference>
<feature type="domain" description="HMA" evidence="3">
    <location>
        <begin position="1"/>
        <end position="66"/>
    </location>
</feature>
<dbReference type="SUPFAM" id="SSF55008">
    <property type="entry name" value="HMA, heavy metal-associated domain"/>
    <property type="match status" value="1"/>
</dbReference>
<dbReference type="PRINTS" id="PR00944">
    <property type="entry name" value="CUEXPORT"/>
</dbReference>
<gene>
    <name evidence="4" type="ORF">J5Y03_09630</name>
</gene>
<dbReference type="GO" id="GO:0006825">
    <property type="term" value="P:copper ion transport"/>
    <property type="evidence" value="ECO:0007669"/>
    <property type="project" value="InterPro"/>
</dbReference>
<organism evidence="4 5">
    <name type="scientific">Gottfriedia endophytica</name>
    <dbReference type="NCBI Taxonomy" id="2820819"/>
    <lineage>
        <taxon>Bacteria</taxon>
        <taxon>Bacillati</taxon>
        <taxon>Bacillota</taxon>
        <taxon>Bacilli</taxon>
        <taxon>Bacillales</taxon>
        <taxon>Bacillaceae</taxon>
        <taxon>Gottfriedia</taxon>
    </lineage>
</organism>
<dbReference type="InterPro" id="IPR017969">
    <property type="entry name" value="Heavy-metal-associated_CS"/>
</dbReference>
<dbReference type="GO" id="GO:0005507">
    <property type="term" value="F:copper ion binding"/>
    <property type="evidence" value="ECO:0007669"/>
    <property type="project" value="InterPro"/>
</dbReference>
<evidence type="ECO:0000259" key="3">
    <source>
        <dbReference type="PROSITE" id="PS50846"/>
    </source>
</evidence>
<dbReference type="Pfam" id="PF00403">
    <property type="entry name" value="HMA"/>
    <property type="match status" value="1"/>
</dbReference>
<comment type="caution">
    <text evidence="4">The sequence shown here is derived from an EMBL/GenBank/DDBJ whole genome shotgun (WGS) entry which is preliminary data.</text>
</comment>
<dbReference type="InterPro" id="IPR006121">
    <property type="entry name" value="HMA_dom"/>
</dbReference>
<evidence type="ECO:0000256" key="1">
    <source>
        <dbReference type="ARBA" id="ARBA00022723"/>
    </source>
</evidence>
<dbReference type="PROSITE" id="PS50846">
    <property type="entry name" value="HMA_2"/>
    <property type="match status" value="1"/>
</dbReference>
<dbReference type="Gene3D" id="3.30.70.100">
    <property type="match status" value="1"/>
</dbReference>
<name>A0A940SKN7_9BACI</name>
<evidence type="ECO:0000313" key="5">
    <source>
        <dbReference type="Proteomes" id="UP000682134"/>
    </source>
</evidence>
<dbReference type="RefSeq" id="WP_209405011.1">
    <property type="nucleotide sequence ID" value="NZ_JAGIYQ010000005.1"/>
</dbReference>
<protein>
    <submittedName>
        <fullName evidence="4">Heavy-metal-associated domain-containing protein</fullName>
    </submittedName>
</protein>
<dbReference type="EMBL" id="JAGIYQ010000005">
    <property type="protein sequence ID" value="MBP0725448.1"/>
    <property type="molecule type" value="Genomic_DNA"/>
</dbReference>
<dbReference type="AlphaFoldDB" id="A0A940SKN7"/>
<keyword evidence="1" id="KW-0479">Metal-binding</keyword>
<keyword evidence="5" id="KW-1185">Reference proteome</keyword>
<dbReference type="FunFam" id="3.30.70.100:FF:000001">
    <property type="entry name" value="ATPase copper transporting beta"/>
    <property type="match status" value="1"/>
</dbReference>
<dbReference type="CDD" id="cd00371">
    <property type="entry name" value="HMA"/>
    <property type="match status" value="1"/>
</dbReference>
<dbReference type="InterPro" id="IPR000428">
    <property type="entry name" value="Cu-bd"/>
</dbReference>
<sequence>MVTVLVVEGMTCNHCKAAVTKAVEGVSGVESVDVNLESKEVKINHREATSIETVKEAIEDQGYDLA</sequence>
<accession>A0A940SKN7</accession>